<gene>
    <name evidence="2" type="ORF">AWN90_09405</name>
</gene>
<name>A0A164H2N5_9NOCA</name>
<dbReference type="EMBL" id="LWGR01000021">
    <property type="protein sequence ID" value="KZM68147.1"/>
    <property type="molecule type" value="Genomic_DNA"/>
</dbReference>
<evidence type="ECO:0000256" key="1">
    <source>
        <dbReference type="SAM" id="MobiDB-lite"/>
    </source>
</evidence>
<feature type="region of interest" description="Disordered" evidence="1">
    <location>
        <begin position="150"/>
        <end position="270"/>
    </location>
</feature>
<proteinExistence type="predicted"/>
<feature type="compositionally biased region" description="Basic and acidic residues" evidence="1">
    <location>
        <begin position="8"/>
        <end position="18"/>
    </location>
</feature>
<organism evidence="2 3">
    <name type="scientific">Nocardia terpenica</name>
    <dbReference type="NCBI Taxonomy" id="455432"/>
    <lineage>
        <taxon>Bacteria</taxon>
        <taxon>Bacillati</taxon>
        <taxon>Actinomycetota</taxon>
        <taxon>Actinomycetes</taxon>
        <taxon>Mycobacteriales</taxon>
        <taxon>Nocardiaceae</taxon>
        <taxon>Nocardia</taxon>
    </lineage>
</organism>
<reference evidence="2 3" key="1">
    <citation type="submission" date="2016-04" db="EMBL/GenBank/DDBJ databases">
        <authorList>
            <person name="Evans L.H."/>
            <person name="Alamgir A."/>
            <person name="Owens N."/>
            <person name="Weber N.D."/>
            <person name="Virtaneva K."/>
            <person name="Barbian K."/>
            <person name="Babar A."/>
            <person name="Rosenke K."/>
        </authorList>
    </citation>
    <scope>NUCLEOTIDE SEQUENCE [LARGE SCALE GENOMIC DNA]</scope>
    <source>
        <strain evidence="2 3">IFM 0406</strain>
    </source>
</reference>
<feature type="region of interest" description="Disordered" evidence="1">
    <location>
        <begin position="1"/>
        <end position="24"/>
    </location>
</feature>
<dbReference type="AlphaFoldDB" id="A0A164H2N5"/>
<feature type="compositionally biased region" description="Acidic residues" evidence="1">
    <location>
        <begin position="211"/>
        <end position="270"/>
    </location>
</feature>
<sequence>MSNRKKSRAVEPKPEAEAAKPNPYCQTCGTRLAPEEGDPFKGSALLYDNDDFANLMGALFLSGWCYEVLQRTADDGRPRVVVIGTPVDAGGNRRDNRRTLSATFEHIPGTGWACMAEMTGYFHQTTGALQNRTPDQLVTYIGNNTAEWVLAPIDEPEPEPEQKPKRKRGKTISEPEPEPETTVNGEDQAQPVIDPESKGLPAGSTPPETEPAPETEAEPETEPEPQPEPEPEAADPEVTAEDEAEVDSEIQDPDLLGEEVIEEAPETVMA</sequence>
<comment type="caution">
    <text evidence="2">The sequence shown here is derived from an EMBL/GenBank/DDBJ whole genome shotgun (WGS) entry which is preliminary data.</text>
</comment>
<protein>
    <submittedName>
        <fullName evidence="2">Uncharacterized protein</fullName>
    </submittedName>
</protein>
<keyword evidence="3" id="KW-1185">Reference proteome</keyword>
<dbReference type="RefSeq" id="WP_067579495.1">
    <property type="nucleotide sequence ID" value="NZ_JABMCZ010000002.1"/>
</dbReference>
<evidence type="ECO:0000313" key="3">
    <source>
        <dbReference type="Proteomes" id="UP000076512"/>
    </source>
</evidence>
<evidence type="ECO:0000313" key="2">
    <source>
        <dbReference type="EMBL" id="KZM68147.1"/>
    </source>
</evidence>
<dbReference type="Proteomes" id="UP000076512">
    <property type="component" value="Unassembled WGS sequence"/>
</dbReference>
<accession>A0A164H2N5</accession>